<dbReference type="FunFam" id="3.40.50.2000:FF:000037">
    <property type="entry name" value="Glycosyltransferase"/>
    <property type="match status" value="1"/>
</dbReference>
<proteinExistence type="inferred from homology"/>
<protein>
    <recommendedName>
        <fullName evidence="6">UDP-rhamnose:rhamnosyltransferase 1</fullName>
    </recommendedName>
</protein>
<dbReference type="EMBL" id="JAYMYQ010000002">
    <property type="protein sequence ID" value="KAK7349493.1"/>
    <property type="molecule type" value="Genomic_DNA"/>
</dbReference>
<dbReference type="PANTHER" id="PTHR48049:SF57">
    <property type="entry name" value="UDP-GLYCOSYLTRANSFERASE 91C1-LIKE"/>
    <property type="match status" value="1"/>
</dbReference>
<evidence type="ECO:0000256" key="2">
    <source>
        <dbReference type="ARBA" id="ARBA00022676"/>
    </source>
</evidence>
<comment type="similarity">
    <text evidence="1">Belongs to the UDP-glycosyltransferase family.</text>
</comment>
<keyword evidence="2" id="KW-0328">Glycosyltransferase</keyword>
<dbReference type="PANTHER" id="PTHR48049">
    <property type="entry name" value="GLYCOSYLTRANSFERASE"/>
    <property type="match status" value="1"/>
</dbReference>
<dbReference type="Gene3D" id="3.40.50.2000">
    <property type="entry name" value="Glycogen Phosphorylase B"/>
    <property type="match status" value="2"/>
</dbReference>
<dbReference type="Pfam" id="PF00201">
    <property type="entry name" value="UDPGT"/>
    <property type="match status" value="1"/>
</dbReference>
<evidence type="ECO:0000313" key="4">
    <source>
        <dbReference type="EMBL" id="KAK7349493.1"/>
    </source>
</evidence>
<dbReference type="SUPFAM" id="SSF53756">
    <property type="entry name" value="UDP-Glycosyltransferase/glycogen phosphorylase"/>
    <property type="match status" value="1"/>
</dbReference>
<dbReference type="Proteomes" id="UP001367508">
    <property type="component" value="Unassembled WGS sequence"/>
</dbReference>
<gene>
    <name evidence="4" type="ORF">VNO77_06905</name>
</gene>
<evidence type="ECO:0000313" key="5">
    <source>
        <dbReference type="Proteomes" id="UP001367508"/>
    </source>
</evidence>
<dbReference type="CDD" id="cd03784">
    <property type="entry name" value="GT1_Gtf-like"/>
    <property type="match status" value="1"/>
</dbReference>
<sequence length="403" mass="45179">MAESRIHVMMLPWSAFGHLIPFFKLSIALAKAGVRVSCISTPRNIQRLPKLPSNLVPLVHFVQLPLPSFDQELLPDGAEATLDVPFEKVEYLKVAYDKLQHGVKQLVANELPDWIICDFNQHWMGEISQEFQVKLIRYSVLSAVGNTFMVPPSTRKGPLLPESLTVPPEWVTFPTSVAFKRNEAIAFCAAADQVNASGITDFERLEKQAPKSVVFVVFGSECELSKDQVFELAFGLEESELPFLWALRKPRWASNDEDSLPVGFSERIPERGFVCMEWVPQLEILAHPSIGVSFTHSGWSSVVETLQFGHNLVVLPFNIDQPLIARFLVEKGLAIEVNRDENGSFTRNDIATSLRQAMVSEEAAKLRIKTGEVAAIAGNLKLHQDHYIGAFVQFLRDGIWKQT</sequence>
<keyword evidence="5" id="KW-1185">Reference proteome</keyword>
<name>A0AAN9MDR7_CANGL</name>
<reference evidence="4 5" key="1">
    <citation type="submission" date="2024-01" db="EMBL/GenBank/DDBJ databases">
        <title>The genomes of 5 underutilized Papilionoideae crops provide insights into root nodulation and disease resistanc.</title>
        <authorList>
            <person name="Jiang F."/>
        </authorList>
    </citation>
    <scope>NUCLEOTIDE SEQUENCE [LARGE SCALE GENOMIC DNA]</scope>
    <source>
        <strain evidence="4">LVBAO_FW01</strain>
        <tissue evidence="4">Leaves</tissue>
    </source>
</reference>
<keyword evidence="3" id="KW-0808">Transferase</keyword>
<evidence type="ECO:0000256" key="3">
    <source>
        <dbReference type="ARBA" id="ARBA00022679"/>
    </source>
</evidence>
<accession>A0AAN9MDR7</accession>
<evidence type="ECO:0008006" key="6">
    <source>
        <dbReference type="Google" id="ProtNLM"/>
    </source>
</evidence>
<dbReference type="GO" id="GO:0035251">
    <property type="term" value="F:UDP-glucosyltransferase activity"/>
    <property type="evidence" value="ECO:0007669"/>
    <property type="project" value="InterPro"/>
</dbReference>
<organism evidence="4 5">
    <name type="scientific">Canavalia gladiata</name>
    <name type="common">Sword bean</name>
    <name type="synonym">Dolichos gladiatus</name>
    <dbReference type="NCBI Taxonomy" id="3824"/>
    <lineage>
        <taxon>Eukaryota</taxon>
        <taxon>Viridiplantae</taxon>
        <taxon>Streptophyta</taxon>
        <taxon>Embryophyta</taxon>
        <taxon>Tracheophyta</taxon>
        <taxon>Spermatophyta</taxon>
        <taxon>Magnoliopsida</taxon>
        <taxon>eudicotyledons</taxon>
        <taxon>Gunneridae</taxon>
        <taxon>Pentapetalae</taxon>
        <taxon>rosids</taxon>
        <taxon>fabids</taxon>
        <taxon>Fabales</taxon>
        <taxon>Fabaceae</taxon>
        <taxon>Papilionoideae</taxon>
        <taxon>50 kb inversion clade</taxon>
        <taxon>NPAAA clade</taxon>
        <taxon>indigoferoid/millettioid clade</taxon>
        <taxon>Phaseoleae</taxon>
        <taxon>Canavalia</taxon>
    </lineage>
</organism>
<dbReference type="InterPro" id="IPR002213">
    <property type="entry name" value="UDP_glucos_trans"/>
</dbReference>
<dbReference type="InterPro" id="IPR050481">
    <property type="entry name" value="UDP-glycosyltransf_plant"/>
</dbReference>
<comment type="caution">
    <text evidence="4">The sequence shown here is derived from an EMBL/GenBank/DDBJ whole genome shotgun (WGS) entry which is preliminary data.</text>
</comment>
<evidence type="ECO:0000256" key="1">
    <source>
        <dbReference type="ARBA" id="ARBA00009995"/>
    </source>
</evidence>
<dbReference type="AlphaFoldDB" id="A0AAN9MDR7"/>